<dbReference type="Gene3D" id="1.25.40.10">
    <property type="entry name" value="Tetratricopeptide repeat domain"/>
    <property type="match status" value="2"/>
</dbReference>
<sequence>MYQQTTNKILALIFISAFFISCDFTPRLHKKILEAQEYIKQQKYHKAIGQYKIILKNNPPSDIKVKIFYQMGELFSTNLGKNRQALIYFREIKELTESPLWLVKAEERIGEISFTYLKDYILSERSYKLLVNFTPRLEKYDFYQFRLAQTYLKKNNYNKAFNELSKIQKLKSHTYYVSSFYQLGLLNFQKKNWEEAIKIWKEYLRRETKKENLIQSKFLMANAYETMGKLKQAYNLYYSILGDYPNTDVVKNRLNSIYNRRVSRKR</sequence>
<dbReference type="Pfam" id="PF13181">
    <property type="entry name" value="TPR_8"/>
    <property type="match status" value="1"/>
</dbReference>
<accession>A0A1Y5F1D2</accession>
<dbReference type="SUPFAM" id="SSF48452">
    <property type="entry name" value="TPR-like"/>
    <property type="match status" value="1"/>
</dbReference>
<proteinExistence type="predicted"/>
<dbReference type="SMART" id="SM00028">
    <property type="entry name" value="TPR"/>
    <property type="match status" value="5"/>
</dbReference>
<dbReference type="Proteomes" id="UP000196531">
    <property type="component" value="Unassembled WGS sequence"/>
</dbReference>
<dbReference type="Pfam" id="PF13174">
    <property type="entry name" value="TPR_6"/>
    <property type="match status" value="2"/>
</dbReference>
<dbReference type="InterPro" id="IPR019734">
    <property type="entry name" value="TPR_rpt"/>
</dbReference>
<gene>
    <name evidence="1" type="ORF">A9Q84_20795</name>
</gene>
<reference evidence="2" key="1">
    <citation type="journal article" date="2017" name="Proc. Natl. Acad. Sci. U.S.A.">
        <title>Simulation of Deepwater Horizon oil plume reveals substrate specialization within a complex community of hydrocarbon-degraders.</title>
        <authorList>
            <person name="Hu P."/>
            <person name="Dubinsky E.A."/>
            <person name="Probst A.J."/>
            <person name="Wang J."/>
            <person name="Sieber C.M.K."/>
            <person name="Tom L.M."/>
            <person name="Gardinali P."/>
            <person name="Banfield J.F."/>
            <person name="Atlas R.M."/>
            <person name="Andersen G.L."/>
        </authorList>
    </citation>
    <scope>NUCLEOTIDE SEQUENCE [LARGE SCALE GENOMIC DNA]</scope>
</reference>
<protein>
    <submittedName>
        <fullName evidence="1">Uncharacterized protein</fullName>
    </submittedName>
</protein>
<dbReference type="AlphaFoldDB" id="A0A1Y5F1D2"/>
<name>A0A1Y5F1D2_9BACT</name>
<dbReference type="InterPro" id="IPR011990">
    <property type="entry name" value="TPR-like_helical_dom_sf"/>
</dbReference>
<evidence type="ECO:0000313" key="1">
    <source>
        <dbReference type="EMBL" id="OUR92949.1"/>
    </source>
</evidence>
<organism evidence="1 2">
    <name type="scientific">Halobacteriovorax marinus</name>
    <dbReference type="NCBI Taxonomy" id="97084"/>
    <lineage>
        <taxon>Bacteria</taxon>
        <taxon>Pseudomonadati</taxon>
        <taxon>Bdellovibrionota</taxon>
        <taxon>Bacteriovoracia</taxon>
        <taxon>Bacteriovoracales</taxon>
        <taxon>Halobacteriovoraceae</taxon>
        <taxon>Halobacteriovorax</taxon>
    </lineage>
</organism>
<comment type="caution">
    <text evidence="1">The sequence shown here is derived from an EMBL/GenBank/DDBJ whole genome shotgun (WGS) entry which is preliminary data.</text>
</comment>
<evidence type="ECO:0000313" key="2">
    <source>
        <dbReference type="Proteomes" id="UP000196531"/>
    </source>
</evidence>
<dbReference type="EMBL" id="MAAO01000016">
    <property type="protein sequence ID" value="OUR92949.1"/>
    <property type="molecule type" value="Genomic_DNA"/>
</dbReference>